<keyword evidence="1" id="KW-0732">Signal</keyword>
<evidence type="ECO:0000313" key="2">
    <source>
        <dbReference type="EMBL" id="KAJ1368797.1"/>
    </source>
</evidence>
<sequence>MARPPTAPAMISLLATISTVFGCGVLPAGQASTRTFTVGGFTTLPVAMVYTDMPSVSSQVTGIATSKGGAQAFVSRLVMQTVLDVLERQARSALLPDFVISSILSQLDVKITYEPLPCQKVVLDLTMEC</sequence>
<organism evidence="2 3">
    <name type="scientific">Parelaphostrongylus tenuis</name>
    <name type="common">Meningeal worm</name>
    <dbReference type="NCBI Taxonomy" id="148309"/>
    <lineage>
        <taxon>Eukaryota</taxon>
        <taxon>Metazoa</taxon>
        <taxon>Ecdysozoa</taxon>
        <taxon>Nematoda</taxon>
        <taxon>Chromadorea</taxon>
        <taxon>Rhabditida</taxon>
        <taxon>Rhabditina</taxon>
        <taxon>Rhabditomorpha</taxon>
        <taxon>Strongyloidea</taxon>
        <taxon>Metastrongylidae</taxon>
        <taxon>Parelaphostrongylus</taxon>
    </lineage>
</organism>
<accession>A0AAD5WG26</accession>
<dbReference type="Proteomes" id="UP001196413">
    <property type="component" value="Unassembled WGS sequence"/>
</dbReference>
<dbReference type="EMBL" id="JAHQIW010006311">
    <property type="protein sequence ID" value="KAJ1368797.1"/>
    <property type="molecule type" value="Genomic_DNA"/>
</dbReference>
<feature type="non-terminal residue" evidence="2">
    <location>
        <position position="129"/>
    </location>
</feature>
<evidence type="ECO:0000313" key="3">
    <source>
        <dbReference type="Proteomes" id="UP001196413"/>
    </source>
</evidence>
<protein>
    <submittedName>
        <fullName evidence="2">Uncharacterized protein</fullName>
    </submittedName>
</protein>
<comment type="caution">
    <text evidence="2">The sequence shown here is derived from an EMBL/GenBank/DDBJ whole genome shotgun (WGS) entry which is preliminary data.</text>
</comment>
<dbReference type="AlphaFoldDB" id="A0AAD5WG26"/>
<feature type="chain" id="PRO_5042203404" evidence="1">
    <location>
        <begin position="23"/>
        <end position="129"/>
    </location>
</feature>
<proteinExistence type="predicted"/>
<keyword evidence="3" id="KW-1185">Reference proteome</keyword>
<evidence type="ECO:0000256" key="1">
    <source>
        <dbReference type="SAM" id="SignalP"/>
    </source>
</evidence>
<dbReference type="PROSITE" id="PS51257">
    <property type="entry name" value="PROKAR_LIPOPROTEIN"/>
    <property type="match status" value="1"/>
</dbReference>
<feature type="signal peptide" evidence="1">
    <location>
        <begin position="1"/>
        <end position="22"/>
    </location>
</feature>
<gene>
    <name evidence="2" type="ORF">KIN20_030122</name>
</gene>
<reference evidence="2" key="1">
    <citation type="submission" date="2021-06" db="EMBL/GenBank/DDBJ databases">
        <title>Parelaphostrongylus tenuis whole genome reference sequence.</title>
        <authorList>
            <person name="Garwood T.J."/>
            <person name="Larsen P.A."/>
            <person name="Fountain-Jones N.M."/>
            <person name="Garbe J.R."/>
            <person name="Macchietto M.G."/>
            <person name="Kania S.A."/>
            <person name="Gerhold R.W."/>
            <person name="Richards J.E."/>
            <person name="Wolf T.M."/>
        </authorList>
    </citation>
    <scope>NUCLEOTIDE SEQUENCE</scope>
    <source>
        <strain evidence="2">MNPRO001-30</strain>
        <tissue evidence="2">Meninges</tissue>
    </source>
</reference>
<name>A0AAD5WG26_PARTN</name>